<protein>
    <recommendedName>
        <fullName evidence="6">DNA protecting protein DprA</fullName>
    </recommendedName>
</protein>
<evidence type="ECO:0000256" key="1">
    <source>
        <dbReference type="ARBA" id="ARBA00006525"/>
    </source>
</evidence>
<gene>
    <name evidence="4" type="ORF">QQ44_09555</name>
</gene>
<evidence type="ECO:0000259" key="3">
    <source>
        <dbReference type="Pfam" id="PF17782"/>
    </source>
</evidence>
<dbReference type="SUPFAM" id="SSF102405">
    <property type="entry name" value="MCP/YpsA-like"/>
    <property type="match status" value="1"/>
</dbReference>
<dbReference type="InterPro" id="IPR057666">
    <property type="entry name" value="DrpA_SLOG"/>
</dbReference>
<keyword evidence="5" id="KW-1185">Reference proteome</keyword>
<dbReference type="InterPro" id="IPR003488">
    <property type="entry name" value="DprA"/>
</dbReference>
<comment type="caution">
    <text evidence="4">The sequence shown here is derived from an EMBL/GenBank/DDBJ whole genome shotgun (WGS) entry which is preliminary data.</text>
</comment>
<accession>A0ABR4YUY5</accession>
<dbReference type="InterPro" id="IPR036388">
    <property type="entry name" value="WH-like_DNA-bd_sf"/>
</dbReference>
<dbReference type="NCBIfam" id="TIGR00732">
    <property type="entry name" value="dprA"/>
    <property type="match status" value="1"/>
</dbReference>
<dbReference type="Pfam" id="PF17782">
    <property type="entry name" value="WHD_DprA"/>
    <property type="match status" value="1"/>
</dbReference>
<sequence>MTDDVRRAWAYLSRVAESPCPELTALVERVGPVDAAGRVKAGDVDRELLRRVEARREFDCAADDLVVLDRMGGRLITPDDDEWPLLRFRAFCGSEVTKRSNGHPPLVLWAVGPARLDEVTERAAAIVGTRAATAYGEHVAAELSAGLVERNVTVVSGGAYGIDGAAHRAALACEGMTIAIVAGGIDKPYPAGHSALFHRIRQECLLVSEYPPGTAPGRLRFLTRNRLVAALSGATVVVEAGLRSGAASTASWARVLGRSVCAVPGPVTSAASAGCHALLRERAVLVDRAEQIVEIVGRIGELAPEEAHPSGPLDGLTPAEKQVYDALPARGAHTVDDIAMLAALAPHQVLGPLTLLEFAGLVESVDGCWRIVRRRRRVPA</sequence>
<evidence type="ECO:0000313" key="4">
    <source>
        <dbReference type="EMBL" id="KHO26030.1"/>
    </source>
</evidence>
<reference evidence="4 5" key="1">
    <citation type="submission" date="2014-11" db="EMBL/GenBank/DDBJ databases">
        <title>Mycobacterium setense Manresensis Genome.</title>
        <authorList>
            <person name="Rech G."/>
            <person name="Sumoy L."/>
        </authorList>
    </citation>
    <scope>NUCLEOTIDE SEQUENCE [LARGE SCALE GENOMIC DNA]</scope>
    <source>
        <strain evidence="4 5">Manresensis</strain>
    </source>
</reference>
<feature type="domain" description="DprA winged helix" evidence="3">
    <location>
        <begin position="309"/>
        <end position="367"/>
    </location>
</feature>
<dbReference type="RefSeq" id="WP_039318918.1">
    <property type="nucleotide sequence ID" value="NZ_JTLZ01000005.1"/>
</dbReference>
<dbReference type="Gene3D" id="1.10.10.10">
    <property type="entry name" value="Winged helix-like DNA-binding domain superfamily/Winged helix DNA-binding domain"/>
    <property type="match status" value="1"/>
</dbReference>
<organism evidence="4 5">
    <name type="scientific">Mycolicibacterium setense</name>
    <dbReference type="NCBI Taxonomy" id="431269"/>
    <lineage>
        <taxon>Bacteria</taxon>
        <taxon>Bacillati</taxon>
        <taxon>Actinomycetota</taxon>
        <taxon>Actinomycetes</taxon>
        <taxon>Mycobacteriales</taxon>
        <taxon>Mycobacteriaceae</taxon>
        <taxon>Mycolicibacterium</taxon>
    </lineage>
</organism>
<evidence type="ECO:0000259" key="2">
    <source>
        <dbReference type="Pfam" id="PF02481"/>
    </source>
</evidence>
<feature type="domain" description="Smf/DprA SLOG" evidence="2">
    <location>
        <begin position="75"/>
        <end position="295"/>
    </location>
</feature>
<name>A0ABR4YUY5_9MYCO</name>
<dbReference type="Proteomes" id="UP000031004">
    <property type="component" value="Unassembled WGS sequence"/>
</dbReference>
<comment type="similarity">
    <text evidence="1">Belongs to the DprA/Smf family.</text>
</comment>
<proteinExistence type="inferred from homology"/>
<evidence type="ECO:0000313" key="5">
    <source>
        <dbReference type="Proteomes" id="UP000031004"/>
    </source>
</evidence>
<dbReference type="Pfam" id="PF02481">
    <property type="entry name" value="DNA_processg_A"/>
    <property type="match status" value="1"/>
</dbReference>
<dbReference type="EMBL" id="JTLZ01000005">
    <property type="protein sequence ID" value="KHO26030.1"/>
    <property type="molecule type" value="Genomic_DNA"/>
</dbReference>
<dbReference type="InterPro" id="IPR041614">
    <property type="entry name" value="DprA_WH"/>
</dbReference>
<evidence type="ECO:0008006" key="6">
    <source>
        <dbReference type="Google" id="ProtNLM"/>
    </source>
</evidence>
<dbReference type="PANTHER" id="PTHR43022">
    <property type="entry name" value="PROTEIN SMF"/>
    <property type="match status" value="1"/>
</dbReference>
<dbReference type="Gene3D" id="3.40.50.450">
    <property type="match status" value="1"/>
</dbReference>
<dbReference type="PANTHER" id="PTHR43022:SF1">
    <property type="entry name" value="PROTEIN SMF"/>
    <property type="match status" value="1"/>
</dbReference>